<dbReference type="Proteomes" id="UP000190797">
    <property type="component" value="Chromosome"/>
</dbReference>
<dbReference type="KEGG" id="noa:BKM31_16775"/>
<gene>
    <name evidence="2" type="ORF">BKM31_16775</name>
</gene>
<proteinExistence type="predicted"/>
<feature type="region of interest" description="Disordered" evidence="1">
    <location>
        <begin position="1"/>
        <end position="21"/>
    </location>
</feature>
<protein>
    <submittedName>
        <fullName evidence="2">Uncharacterized protein</fullName>
    </submittedName>
</protein>
<evidence type="ECO:0000313" key="3">
    <source>
        <dbReference type="Proteomes" id="UP000190797"/>
    </source>
</evidence>
<name>A0A1U9ZY63_9ACTN</name>
<sequence>MLQGDHDAGDPAGDRQGRRDGVVDAFGGGWIDAELAKVPTEPVRIRATPLDGRGRVDVGEVFPVDGVGEAVPGGV</sequence>
<keyword evidence="3" id="KW-1185">Reference proteome</keyword>
<dbReference type="AlphaFoldDB" id="A0A1U9ZY63"/>
<organism evidence="2 3">
    <name type="scientific">[Actinomadura] parvosata subsp. kistnae</name>
    <dbReference type="NCBI Taxonomy" id="1909395"/>
    <lineage>
        <taxon>Bacteria</taxon>
        <taxon>Bacillati</taxon>
        <taxon>Actinomycetota</taxon>
        <taxon>Actinomycetes</taxon>
        <taxon>Streptosporangiales</taxon>
        <taxon>Streptosporangiaceae</taxon>
        <taxon>Nonomuraea</taxon>
    </lineage>
</organism>
<accession>A0A1U9ZY63</accession>
<dbReference type="EMBL" id="CP017717">
    <property type="protein sequence ID" value="AQZ62892.1"/>
    <property type="molecule type" value="Genomic_DNA"/>
</dbReference>
<evidence type="ECO:0000256" key="1">
    <source>
        <dbReference type="SAM" id="MobiDB-lite"/>
    </source>
</evidence>
<evidence type="ECO:0000313" key="2">
    <source>
        <dbReference type="EMBL" id="AQZ62892.1"/>
    </source>
</evidence>
<dbReference type="OrthoDB" id="3765294at2"/>
<reference evidence="3" key="1">
    <citation type="journal article" date="2017" name="Med. Chem. Commun.">
        <title>Nonomuraea sp. ATCC 55076 harbours the largest actinomycete chromosome to date and the kistamicin biosynthetic gene cluster.</title>
        <authorList>
            <person name="Nazari B."/>
            <person name="Forneris C.C."/>
            <person name="Gibson M.I."/>
            <person name="Moon K."/>
            <person name="Schramma K.R."/>
            <person name="Seyedsayamdost M.R."/>
        </authorList>
    </citation>
    <scope>NUCLEOTIDE SEQUENCE [LARGE SCALE GENOMIC DNA]</scope>
    <source>
        <strain evidence="3">ATCC 55076</strain>
    </source>
</reference>